<gene>
    <name evidence="1" type="ORF">MEUPH1_LOCUS30803</name>
</gene>
<name>A0AAV0YAR6_9HEMI</name>
<keyword evidence="2" id="KW-1185">Reference proteome</keyword>
<accession>A0AAV0YAR6</accession>
<evidence type="ECO:0000313" key="2">
    <source>
        <dbReference type="Proteomes" id="UP001160148"/>
    </source>
</evidence>
<proteinExistence type="predicted"/>
<dbReference type="Proteomes" id="UP001160148">
    <property type="component" value="Unassembled WGS sequence"/>
</dbReference>
<reference evidence="1 2" key="1">
    <citation type="submission" date="2023-01" db="EMBL/GenBank/DDBJ databases">
        <authorList>
            <person name="Whitehead M."/>
        </authorList>
    </citation>
    <scope>NUCLEOTIDE SEQUENCE [LARGE SCALE GENOMIC DNA]</scope>
</reference>
<evidence type="ECO:0008006" key="3">
    <source>
        <dbReference type="Google" id="ProtNLM"/>
    </source>
</evidence>
<sequence length="181" mass="21431">MNVLAPEEKHIFKFKSLQVGTVDYSKLNIPEANAYTYVCGYLMKKCLEIHSCQVCVDYANCQKTIDKSFLLSFFKSYSSNNDSNFGKLLMPHNDFYNYILKLENIFIEQFPIIAIRDNVGYLLNDFLCNVRFNHPCELFNKQFLMKLFIRFRIFSSVKFLNRTMLSETKRKNRKLSILKHL</sequence>
<evidence type="ECO:0000313" key="1">
    <source>
        <dbReference type="EMBL" id="CAI6377566.1"/>
    </source>
</evidence>
<protein>
    <recommendedName>
        <fullName evidence="3">THAP-type domain-containing protein</fullName>
    </recommendedName>
</protein>
<dbReference type="AlphaFoldDB" id="A0AAV0YAR6"/>
<organism evidence="1 2">
    <name type="scientific">Macrosiphum euphorbiae</name>
    <name type="common">potato aphid</name>
    <dbReference type="NCBI Taxonomy" id="13131"/>
    <lineage>
        <taxon>Eukaryota</taxon>
        <taxon>Metazoa</taxon>
        <taxon>Ecdysozoa</taxon>
        <taxon>Arthropoda</taxon>
        <taxon>Hexapoda</taxon>
        <taxon>Insecta</taxon>
        <taxon>Pterygota</taxon>
        <taxon>Neoptera</taxon>
        <taxon>Paraneoptera</taxon>
        <taxon>Hemiptera</taxon>
        <taxon>Sternorrhyncha</taxon>
        <taxon>Aphidomorpha</taxon>
        <taxon>Aphidoidea</taxon>
        <taxon>Aphididae</taxon>
        <taxon>Macrosiphini</taxon>
        <taxon>Macrosiphum</taxon>
    </lineage>
</organism>
<comment type="caution">
    <text evidence="1">The sequence shown here is derived from an EMBL/GenBank/DDBJ whole genome shotgun (WGS) entry which is preliminary data.</text>
</comment>
<dbReference type="EMBL" id="CARXXK010001804">
    <property type="protein sequence ID" value="CAI6377566.1"/>
    <property type="molecule type" value="Genomic_DNA"/>
</dbReference>